<protein>
    <submittedName>
        <fullName evidence="2">Uncharacterized protein</fullName>
    </submittedName>
</protein>
<evidence type="ECO:0000256" key="1">
    <source>
        <dbReference type="SAM" id="Phobius"/>
    </source>
</evidence>
<name>A0A7C8NGY5_ORBOL</name>
<dbReference type="EMBL" id="SOZJ01000003">
    <property type="protein sequence ID" value="TGJ69102.1"/>
    <property type="molecule type" value="Genomic_DNA"/>
</dbReference>
<feature type="transmembrane region" description="Helical" evidence="1">
    <location>
        <begin position="132"/>
        <end position="154"/>
    </location>
</feature>
<evidence type="ECO:0000313" key="5">
    <source>
        <dbReference type="Proteomes" id="UP000297595"/>
    </source>
</evidence>
<gene>
    <name evidence="4" type="ORF">EYR41_005168</name>
    <name evidence="2" type="ORF">TWF102_001898</name>
    <name evidence="3" type="ORF">TWF703_001718</name>
</gene>
<evidence type="ECO:0000313" key="4">
    <source>
        <dbReference type="EMBL" id="TGJ69102.1"/>
    </source>
</evidence>
<proteinExistence type="predicted"/>
<evidence type="ECO:0000313" key="3">
    <source>
        <dbReference type="EMBL" id="KAF3141697.1"/>
    </source>
</evidence>
<dbReference type="Proteomes" id="UP000480548">
    <property type="component" value="Unassembled WGS sequence"/>
</dbReference>
<keyword evidence="1" id="KW-0812">Transmembrane</keyword>
<feature type="transmembrane region" description="Helical" evidence="1">
    <location>
        <begin position="93"/>
        <end position="112"/>
    </location>
</feature>
<keyword evidence="1" id="KW-1133">Transmembrane helix</keyword>
<dbReference type="Proteomes" id="UP000297595">
    <property type="component" value="Unassembled WGS sequence"/>
</dbReference>
<reference evidence="4 5" key="1">
    <citation type="submission" date="2019-03" db="EMBL/GenBank/DDBJ databases">
        <title>Nematode-trapping fungi genome.</title>
        <authorList>
            <person name="Vidal-Diez De Ulzurrun G."/>
        </authorList>
    </citation>
    <scope>NUCLEOTIDE SEQUENCE [LARGE SCALE GENOMIC DNA]</scope>
    <source>
        <strain evidence="4 5">TWF154</strain>
    </source>
</reference>
<evidence type="ECO:0000313" key="7">
    <source>
        <dbReference type="Proteomes" id="UP000480548"/>
    </source>
</evidence>
<evidence type="ECO:0000313" key="2">
    <source>
        <dbReference type="EMBL" id="KAF3105998.1"/>
    </source>
</evidence>
<comment type="caution">
    <text evidence="2">The sequence shown here is derived from an EMBL/GenBank/DDBJ whole genome shotgun (WGS) entry which is preliminary data.</text>
</comment>
<organism evidence="2 6">
    <name type="scientific">Orbilia oligospora</name>
    <name type="common">Nematode-trapping fungus</name>
    <name type="synonym">Arthrobotrys oligospora</name>
    <dbReference type="NCBI Taxonomy" id="2813651"/>
    <lineage>
        <taxon>Eukaryota</taxon>
        <taxon>Fungi</taxon>
        <taxon>Dikarya</taxon>
        <taxon>Ascomycota</taxon>
        <taxon>Pezizomycotina</taxon>
        <taxon>Orbiliomycetes</taxon>
        <taxon>Orbiliales</taxon>
        <taxon>Orbiliaceae</taxon>
        <taxon>Orbilia</taxon>
    </lineage>
</organism>
<dbReference type="EMBL" id="WIQW01000013">
    <property type="protein sequence ID" value="KAF3105998.1"/>
    <property type="molecule type" value="Genomic_DNA"/>
</dbReference>
<reference evidence="6 7" key="2">
    <citation type="submission" date="2019-06" db="EMBL/GenBank/DDBJ databases">
        <authorList>
            <person name="Palmer J.M."/>
        </authorList>
    </citation>
    <scope>NUCLEOTIDE SEQUENCE [LARGE SCALE GENOMIC DNA]</scope>
    <source>
        <strain evidence="2 6">TWF102</strain>
        <strain evidence="3 7">TWF703</strain>
    </source>
</reference>
<dbReference type="AlphaFoldDB" id="A0A7C8NGY5"/>
<sequence length="220" mass="23579">MPTTYTPPFLFTATHTLGTLTLTGLSTLMLTNPHLYHKHILRSTNPSTTDLFISTQFTNSTQEVLNSSIRSSGIFLLSTSIGLFATRNHYPSSFYLLSTVSLGVAAGHAYLLKPILTNDILRKAWLKETERVTKMGVVVGVNALTVLISLWAGLSYGGWPWHAERMFFSAPVGNPSSQSFGSGNPDDFDLEGVVNVFVKGAVELAGGVGGLLQGVLAASS</sequence>
<accession>A0A7C8NGY5</accession>
<evidence type="ECO:0000313" key="6">
    <source>
        <dbReference type="Proteomes" id="UP000475325"/>
    </source>
</evidence>
<keyword evidence="1" id="KW-0472">Membrane</keyword>
<dbReference type="Proteomes" id="UP000475325">
    <property type="component" value="Unassembled WGS sequence"/>
</dbReference>
<dbReference type="EMBL" id="WIQZ01000013">
    <property type="protein sequence ID" value="KAF3141697.1"/>
    <property type="molecule type" value="Genomic_DNA"/>
</dbReference>